<accession>A0ABN6VZK6</accession>
<dbReference type="RefSeq" id="WP_282000972.1">
    <property type="nucleotide sequence ID" value="NZ_AP027151.1"/>
</dbReference>
<keyword evidence="1" id="KW-1133">Transmembrane helix</keyword>
<keyword evidence="1" id="KW-0472">Membrane</keyword>
<evidence type="ECO:0000313" key="3">
    <source>
        <dbReference type="Proteomes" id="UP001317705"/>
    </source>
</evidence>
<evidence type="ECO:0000256" key="1">
    <source>
        <dbReference type="SAM" id="Phobius"/>
    </source>
</evidence>
<feature type="transmembrane region" description="Helical" evidence="1">
    <location>
        <begin position="68"/>
        <end position="90"/>
    </location>
</feature>
<feature type="transmembrane region" description="Helical" evidence="1">
    <location>
        <begin position="96"/>
        <end position="117"/>
    </location>
</feature>
<sequence length="189" mass="20483">MTVDDDFGGLINRATTLWRENFGDLLLLSLVFALVAWIPLANVGFAAGYTRQILKVARGGKARPGELFGAWDCFGDLLVYLLLVVAAQFVLMHVPVFGQVAGFVLLVAITPGIYAIVDRQMKFMAAFRWSFETVRTGFVNWLLAVVIGGIFAAAGALLFGIGIVITLGWGYLVLALNYDKGAAPRVIIL</sequence>
<evidence type="ECO:0008006" key="4">
    <source>
        <dbReference type="Google" id="ProtNLM"/>
    </source>
</evidence>
<keyword evidence="3" id="KW-1185">Reference proteome</keyword>
<organism evidence="2 3">
    <name type="scientific">Geotalea uraniireducens</name>
    <dbReference type="NCBI Taxonomy" id="351604"/>
    <lineage>
        <taxon>Bacteria</taxon>
        <taxon>Pseudomonadati</taxon>
        <taxon>Thermodesulfobacteriota</taxon>
        <taxon>Desulfuromonadia</taxon>
        <taxon>Geobacterales</taxon>
        <taxon>Geobacteraceae</taxon>
        <taxon>Geotalea</taxon>
    </lineage>
</organism>
<dbReference type="EMBL" id="AP027151">
    <property type="protein sequence ID" value="BDV44885.1"/>
    <property type="molecule type" value="Genomic_DNA"/>
</dbReference>
<protein>
    <recommendedName>
        <fullName evidence="4">DUF4013 domain-containing protein</fullName>
    </recommendedName>
</protein>
<evidence type="ECO:0000313" key="2">
    <source>
        <dbReference type="EMBL" id="BDV44885.1"/>
    </source>
</evidence>
<dbReference type="Proteomes" id="UP001317705">
    <property type="component" value="Chromosome"/>
</dbReference>
<name>A0ABN6VZK6_9BACT</name>
<feature type="transmembrane region" description="Helical" evidence="1">
    <location>
        <begin position="138"/>
        <end position="171"/>
    </location>
</feature>
<proteinExistence type="predicted"/>
<feature type="transmembrane region" description="Helical" evidence="1">
    <location>
        <begin position="25"/>
        <end position="47"/>
    </location>
</feature>
<keyword evidence="1" id="KW-0812">Transmembrane</keyword>
<gene>
    <name evidence="2" type="ORF">GURASL_38080</name>
</gene>
<reference evidence="2 3" key="1">
    <citation type="submission" date="2022-12" db="EMBL/GenBank/DDBJ databases">
        <title>Polyphasic characterization of Geotalea uranireducens NIT-SL11 newly isolated from a complex of sewage sludge and microbially reduced graphene oxide.</title>
        <authorList>
            <person name="Xie L."/>
            <person name="Yoshida N."/>
            <person name="Meng L."/>
        </authorList>
    </citation>
    <scope>NUCLEOTIDE SEQUENCE [LARGE SCALE GENOMIC DNA]</scope>
    <source>
        <strain evidence="2 3">NIT-SL11</strain>
    </source>
</reference>